<sequence>MEGVRYRVDHDGGLWRSDGCRLDPWMWMWRPADAAPSPDWADVSPREAVAAALRAGARALPVGVIGPREATPAQMETARDLGHHLATLGLPVVCGGRSGVMAAVSAGARAAGGLTIGILPDTTWRTANRDIVVPLATGLGEVRNAVIARASLVLVAIGGSYGTLTEIAYGLHFGKTVIGLEEPPDVSGVVPVGSVSEAVARVAESLLMLPDMS</sequence>
<dbReference type="InterPro" id="IPR052341">
    <property type="entry name" value="LOG_family_nucleotidases"/>
</dbReference>
<gene>
    <name evidence="1" type="ORF">SAMN05421720_10428</name>
</gene>
<dbReference type="Proteomes" id="UP000199412">
    <property type="component" value="Unassembled WGS sequence"/>
</dbReference>
<keyword evidence="2" id="KW-1185">Reference proteome</keyword>
<dbReference type="SUPFAM" id="SSF102405">
    <property type="entry name" value="MCP/YpsA-like"/>
    <property type="match status" value="1"/>
</dbReference>
<dbReference type="PANTHER" id="PTHR43393:SF3">
    <property type="entry name" value="LYSINE DECARBOXYLASE-LIKE PROTEIN"/>
    <property type="match status" value="1"/>
</dbReference>
<proteinExistence type="predicted"/>
<dbReference type="STRING" id="69960.SAMN05421720_10428"/>
<dbReference type="AlphaFoldDB" id="A0A1G7ANH8"/>
<reference evidence="1 2" key="1">
    <citation type="submission" date="2016-10" db="EMBL/GenBank/DDBJ databases">
        <authorList>
            <person name="de Groot N.N."/>
        </authorList>
    </citation>
    <scope>NUCLEOTIDE SEQUENCE [LARGE SCALE GENOMIC DNA]</scope>
    <source>
        <strain evidence="1 2">ATCC 700224</strain>
    </source>
</reference>
<dbReference type="Gene3D" id="3.40.50.450">
    <property type="match status" value="1"/>
</dbReference>
<evidence type="ECO:0000313" key="1">
    <source>
        <dbReference type="EMBL" id="SDE16484.1"/>
    </source>
</evidence>
<evidence type="ECO:0008006" key="3">
    <source>
        <dbReference type="Google" id="ProtNLM"/>
    </source>
</evidence>
<dbReference type="OrthoDB" id="9794039at2"/>
<dbReference type="Pfam" id="PF18306">
    <property type="entry name" value="LDcluster4"/>
    <property type="match status" value="1"/>
</dbReference>
<dbReference type="GO" id="GO:0005829">
    <property type="term" value="C:cytosol"/>
    <property type="evidence" value="ECO:0007669"/>
    <property type="project" value="TreeGrafter"/>
</dbReference>
<organism evidence="1 2">
    <name type="scientific">Rhodospira trueperi</name>
    <dbReference type="NCBI Taxonomy" id="69960"/>
    <lineage>
        <taxon>Bacteria</taxon>
        <taxon>Pseudomonadati</taxon>
        <taxon>Pseudomonadota</taxon>
        <taxon>Alphaproteobacteria</taxon>
        <taxon>Rhodospirillales</taxon>
        <taxon>Rhodospirillaceae</taxon>
        <taxon>Rhodospira</taxon>
    </lineage>
</organism>
<evidence type="ECO:0000313" key="2">
    <source>
        <dbReference type="Proteomes" id="UP000199412"/>
    </source>
</evidence>
<dbReference type="EMBL" id="FNAP01000004">
    <property type="protein sequence ID" value="SDE16484.1"/>
    <property type="molecule type" value="Genomic_DNA"/>
</dbReference>
<protein>
    <recommendedName>
        <fullName evidence="3">TIGR00725 family protein</fullName>
    </recommendedName>
</protein>
<dbReference type="InterPro" id="IPR041164">
    <property type="entry name" value="LDcluster4"/>
</dbReference>
<accession>A0A1G7ANH8</accession>
<dbReference type="PANTHER" id="PTHR43393">
    <property type="entry name" value="CYTOKININ RIBOSIDE 5'-MONOPHOSPHATE PHOSPHORIBOHYDROLASE"/>
    <property type="match status" value="1"/>
</dbReference>
<name>A0A1G7ANH8_9PROT</name>
<dbReference type="RefSeq" id="WP_092784165.1">
    <property type="nucleotide sequence ID" value="NZ_FNAP01000004.1"/>
</dbReference>